<dbReference type="Pfam" id="PF13839">
    <property type="entry name" value="PC-Esterase"/>
    <property type="match status" value="1"/>
</dbReference>
<evidence type="ECO:0000256" key="1">
    <source>
        <dbReference type="ARBA" id="ARBA00004167"/>
    </source>
</evidence>
<comment type="similarity">
    <text evidence="2">Belongs to the PC-esterase family. TBL subfamily.</text>
</comment>
<feature type="domain" description="Trichome birefringence-like N-terminal" evidence="8">
    <location>
        <begin position="63"/>
        <end position="115"/>
    </location>
</feature>
<name>A0A6A2WVY3_HIBSY</name>
<dbReference type="GO" id="GO:0005794">
    <property type="term" value="C:Golgi apparatus"/>
    <property type="evidence" value="ECO:0007669"/>
    <property type="project" value="TreeGrafter"/>
</dbReference>
<organism evidence="9 10">
    <name type="scientific">Hibiscus syriacus</name>
    <name type="common">Rose of Sharon</name>
    <dbReference type="NCBI Taxonomy" id="106335"/>
    <lineage>
        <taxon>Eukaryota</taxon>
        <taxon>Viridiplantae</taxon>
        <taxon>Streptophyta</taxon>
        <taxon>Embryophyta</taxon>
        <taxon>Tracheophyta</taxon>
        <taxon>Spermatophyta</taxon>
        <taxon>Magnoliopsida</taxon>
        <taxon>eudicotyledons</taxon>
        <taxon>Gunneridae</taxon>
        <taxon>Pentapetalae</taxon>
        <taxon>rosids</taxon>
        <taxon>malvids</taxon>
        <taxon>Malvales</taxon>
        <taxon>Malvaceae</taxon>
        <taxon>Malvoideae</taxon>
        <taxon>Hibiscus</taxon>
    </lineage>
</organism>
<reference evidence="9" key="1">
    <citation type="submission" date="2019-09" db="EMBL/GenBank/DDBJ databases">
        <title>Draft genome information of white flower Hibiscus syriacus.</title>
        <authorList>
            <person name="Kim Y.-M."/>
        </authorList>
    </citation>
    <scope>NUCLEOTIDE SEQUENCE [LARGE SCALE GENOMIC DNA]</scope>
    <source>
        <strain evidence="9">YM2019G1</strain>
    </source>
</reference>
<feature type="domain" description="Trichome birefringence-like C-terminal" evidence="7">
    <location>
        <begin position="116"/>
        <end position="404"/>
    </location>
</feature>
<dbReference type="InterPro" id="IPR029962">
    <property type="entry name" value="TBL"/>
</dbReference>
<sequence>MKFHLVQLPNGKNSHQSSCLKLFLSTLSLIFISSIPLGLLKCSHPPLASPNSSSPRSIELNNKCDVFNGKWVPHPQGPYYTNETCRLIINQHNCIKFGRPDTEFMKWRWKPVDCELPLFNATQFLEIVRGKSMAFVGDSVGRNQMQSLLCLLADVADAKDISHNFSSDMNYFKRLFYGEYNFTLAAFWSPFLVKSRDADPDGHSFNSLMSLYLDEADEAWANEIENFNYVIISAGQWFFRPLFFYQNGQLVGCHKCSENNITSLTRYYGYKMAFRTAFKTLLSLENYKGLAFLRTFSASHFENGDWDKGGKCARTRPFTSGEMKLEEYNMEFYLTQVEELRNAEKEGMKKGLRFELINTTEIMWLRPDGHPNSYGHSMNRNVKVNDCVHWCLPGPIDTWNEFLLYFMKKEFIHMMKNA</sequence>
<dbReference type="InterPro" id="IPR026057">
    <property type="entry name" value="TBL_C"/>
</dbReference>
<keyword evidence="6" id="KW-0472">Membrane</keyword>
<dbReference type="OrthoDB" id="630188at2759"/>
<keyword evidence="5" id="KW-1133">Transmembrane helix</keyword>
<dbReference type="EMBL" id="VEPZ02001737">
    <property type="protein sequence ID" value="KAE8659380.1"/>
    <property type="molecule type" value="Genomic_DNA"/>
</dbReference>
<evidence type="ECO:0000256" key="6">
    <source>
        <dbReference type="ARBA" id="ARBA00023136"/>
    </source>
</evidence>
<keyword evidence="4" id="KW-0735">Signal-anchor</keyword>
<gene>
    <name evidence="9" type="ORF">F3Y22_tig00116962pilonHSYRG00214</name>
</gene>
<comment type="subcellular location">
    <subcellularLocation>
        <location evidence="1">Membrane</location>
        <topology evidence="1">Single-pass membrane protein</topology>
    </subcellularLocation>
</comment>
<proteinExistence type="inferred from homology"/>
<dbReference type="PANTHER" id="PTHR32285">
    <property type="entry name" value="PROTEIN TRICHOME BIREFRINGENCE-LIKE 9-RELATED"/>
    <property type="match status" value="1"/>
</dbReference>
<evidence type="ECO:0000256" key="3">
    <source>
        <dbReference type="ARBA" id="ARBA00022692"/>
    </source>
</evidence>
<keyword evidence="3" id="KW-0812">Transmembrane</keyword>
<evidence type="ECO:0000256" key="2">
    <source>
        <dbReference type="ARBA" id="ARBA00007727"/>
    </source>
</evidence>
<comment type="caution">
    <text evidence="9">The sequence shown here is derived from an EMBL/GenBank/DDBJ whole genome shotgun (WGS) entry which is preliminary data.</text>
</comment>
<dbReference type="PANTHER" id="PTHR32285:SF13">
    <property type="entry name" value="TRICHOME BIREFRINGENCE-LIKE N-TERMINAL DOMAIN-CONTAINING PROTEIN"/>
    <property type="match status" value="1"/>
</dbReference>
<evidence type="ECO:0000259" key="8">
    <source>
        <dbReference type="Pfam" id="PF14416"/>
    </source>
</evidence>
<keyword evidence="10" id="KW-1185">Reference proteome</keyword>
<dbReference type="GO" id="GO:0016020">
    <property type="term" value="C:membrane"/>
    <property type="evidence" value="ECO:0007669"/>
    <property type="project" value="UniProtKB-SubCell"/>
</dbReference>
<evidence type="ECO:0000313" key="9">
    <source>
        <dbReference type="EMBL" id="KAE8659380.1"/>
    </source>
</evidence>
<dbReference type="GO" id="GO:0016413">
    <property type="term" value="F:O-acetyltransferase activity"/>
    <property type="evidence" value="ECO:0007669"/>
    <property type="project" value="InterPro"/>
</dbReference>
<accession>A0A6A2WVY3</accession>
<evidence type="ECO:0000259" key="7">
    <source>
        <dbReference type="Pfam" id="PF13839"/>
    </source>
</evidence>
<dbReference type="Pfam" id="PF14416">
    <property type="entry name" value="PMR5N"/>
    <property type="match status" value="1"/>
</dbReference>
<evidence type="ECO:0000313" key="10">
    <source>
        <dbReference type="Proteomes" id="UP000436088"/>
    </source>
</evidence>
<protein>
    <submittedName>
        <fullName evidence="9">Protein trichome birefringence-like 19</fullName>
    </submittedName>
</protein>
<dbReference type="AlphaFoldDB" id="A0A6A2WVY3"/>
<dbReference type="InterPro" id="IPR025846">
    <property type="entry name" value="TBL_N"/>
</dbReference>
<evidence type="ECO:0000256" key="4">
    <source>
        <dbReference type="ARBA" id="ARBA00022968"/>
    </source>
</evidence>
<dbReference type="Proteomes" id="UP000436088">
    <property type="component" value="Unassembled WGS sequence"/>
</dbReference>
<evidence type="ECO:0000256" key="5">
    <source>
        <dbReference type="ARBA" id="ARBA00022989"/>
    </source>
</evidence>